<reference evidence="2 3" key="1">
    <citation type="journal article" date="2015" name="Nature">
        <title>rRNA introns, odd ribosomes, and small enigmatic genomes across a large radiation of phyla.</title>
        <authorList>
            <person name="Brown C.T."/>
            <person name="Hug L.A."/>
            <person name="Thomas B.C."/>
            <person name="Sharon I."/>
            <person name="Castelle C.J."/>
            <person name="Singh A."/>
            <person name="Wilkins M.J."/>
            <person name="Williams K.H."/>
            <person name="Banfield J.F."/>
        </authorList>
    </citation>
    <scope>NUCLEOTIDE SEQUENCE [LARGE SCALE GENOMIC DNA]</scope>
</reference>
<accession>A0A0G1H3I8</accession>
<dbReference type="STRING" id="1618647.UW30_C0012G0004"/>
<dbReference type="PANTHER" id="PTHR35458">
    <property type="entry name" value="SLR0755 PROTEIN"/>
    <property type="match status" value="1"/>
</dbReference>
<dbReference type="Gene3D" id="3.40.50.1010">
    <property type="entry name" value="5'-nuclease"/>
    <property type="match status" value="1"/>
</dbReference>
<dbReference type="PANTHER" id="PTHR35458:SF8">
    <property type="entry name" value="SLR0650 PROTEIN"/>
    <property type="match status" value="1"/>
</dbReference>
<dbReference type="Pfam" id="PF01936">
    <property type="entry name" value="NYN"/>
    <property type="match status" value="1"/>
</dbReference>
<evidence type="ECO:0000313" key="2">
    <source>
        <dbReference type="EMBL" id="KKT41078.1"/>
    </source>
</evidence>
<organism evidence="2 3">
    <name type="scientific">Candidatus Giovannonibacteria bacterium GW2011_GWA2_44_13b</name>
    <dbReference type="NCBI Taxonomy" id="1618647"/>
    <lineage>
        <taxon>Bacteria</taxon>
        <taxon>Candidatus Giovannoniibacteriota</taxon>
    </lineage>
</organism>
<dbReference type="InterPro" id="IPR047140">
    <property type="entry name" value="LabA"/>
</dbReference>
<dbReference type="GO" id="GO:0004540">
    <property type="term" value="F:RNA nuclease activity"/>
    <property type="evidence" value="ECO:0007669"/>
    <property type="project" value="InterPro"/>
</dbReference>
<dbReference type="InterPro" id="IPR021139">
    <property type="entry name" value="NYN"/>
</dbReference>
<proteinExistence type="predicted"/>
<evidence type="ECO:0000313" key="3">
    <source>
        <dbReference type="Proteomes" id="UP000034736"/>
    </source>
</evidence>
<gene>
    <name evidence="2" type="ORF">UW30_C0012G0004</name>
</gene>
<dbReference type="Proteomes" id="UP000034736">
    <property type="component" value="Unassembled WGS sequence"/>
</dbReference>
<sequence length="168" mass="19548">MIGQFTKGKVYIFIDVANIFYSQRTLKWKISYEKLIGYFKKECDLGKCYVYTGVFNDDHGQEKFLNMLKKHGYILRTKPVKKILTREGKIEWKADLDVELSFDMDDLGNEYDTAVLLSGDSDFAFVLKRIKSKGKRAIVMSTRGHISLELIKEAKFIDLRKLKNEISL</sequence>
<comment type="caution">
    <text evidence="2">The sequence shown here is derived from an EMBL/GenBank/DDBJ whole genome shotgun (WGS) entry which is preliminary data.</text>
</comment>
<protein>
    <recommendedName>
        <fullName evidence="1">NYN domain-containing protein</fullName>
    </recommendedName>
</protein>
<feature type="domain" description="NYN" evidence="1">
    <location>
        <begin position="9"/>
        <end position="159"/>
    </location>
</feature>
<dbReference type="EMBL" id="LCHU01000012">
    <property type="protein sequence ID" value="KKT41078.1"/>
    <property type="molecule type" value="Genomic_DNA"/>
</dbReference>
<evidence type="ECO:0000259" key="1">
    <source>
        <dbReference type="Pfam" id="PF01936"/>
    </source>
</evidence>
<dbReference type="AlphaFoldDB" id="A0A0G1H3I8"/>
<name>A0A0G1H3I8_9BACT</name>
<dbReference type="CDD" id="cd10911">
    <property type="entry name" value="PIN_LabA"/>
    <property type="match status" value="1"/>
</dbReference>